<sequence length="156" mass="17710">MNTASIILSNDIAPSARLISLQWHCRRKPAKEEEVIAKYAAVTAETKNADEVYIREGMHNTTKGPLGKSITDPDGWHYTAEYRDRKIKNWTTWHHYFVKQNDGSFVVKDKLAKGPNPAFYPNTKGKSNTKTSEVGKGMKLWAWKGGKQQYAKVVQL</sequence>
<dbReference type="GeneID" id="90002199"/>
<dbReference type="EMBL" id="JAVHJV010000012">
    <property type="protein sequence ID" value="KAK5938561.1"/>
    <property type="molecule type" value="Genomic_DNA"/>
</dbReference>
<dbReference type="RefSeq" id="XP_064726651.1">
    <property type="nucleotide sequence ID" value="XM_064877149.1"/>
</dbReference>
<gene>
    <name evidence="1" type="ORF">PMZ80_008750</name>
</gene>
<dbReference type="Proteomes" id="UP001334248">
    <property type="component" value="Unassembled WGS sequence"/>
</dbReference>
<proteinExistence type="predicted"/>
<accession>A0ABR0RD55</accession>
<name>A0ABR0RD55_9EURO</name>
<reference evidence="1 2" key="1">
    <citation type="journal article" date="2023" name="Res Sq">
        <title>Genomic and morphological characterization of Knufia obscura isolated from the Mars 2020 spacecraft assembly facility.</title>
        <authorList>
            <person name="Chander A.M."/>
            <person name="Teixeira M.M."/>
            <person name="Singh N.K."/>
            <person name="Williams M.P."/>
            <person name="Parker C.W."/>
            <person name="Leo P."/>
            <person name="Stajich J.E."/>
            <person name="Torok T."/>
            <person name="Tighe S."/>
            <person name="Mason C.E."/>
            <person name="Venkateswaran K."/>
        </authorList>
    </citation>
    <scope>NUCLEOTIDE SEQUENCE [LARGE SCALE GENOMIC DNA]</scope>
    <source>
        <strain evidence="1 2">CCFEE 5817</strain>
    </source>
</reference>
<comment type="caution">
    <text evidence="1">The sequence shown here is derived from an EMBL/GenBank/DDBJ whole genome shotgun (WGS) entry which is preliminary data.</text>
</comment>
<organism evidence="1 2">
    <name type="scientific">Knufia obscura</name>
    <dbReference type="NCBI Taxonomy" id="1635080"/>
    <lineage>
        <taxon>Eukaryota</taxon>
        <taxon>Fungi</taxon>
        <taxon>Dikarya</taxon>
        <taxon>Ascomycota</taxon>
        <taxon>Pezizomycotina</taxon>
        <taxon>Eurotiomycetes</taxon>
        <taxon>Chaetothyriomycetidae</taxon>
        <taxon>Chaetothyriales</taxon>
        <taxon>Trichomeriaceae</taxon>
        <taxon>Knufia</taxon>
    </lineage>
</organism>
<protein>
    <submittedName>
        <fullName evidence="1">Uncharacterized protein</fullName>
    </submittedName>
</protein>
<evidence type="ECO:0000313" key="2">
    <source>
        <dbReference type="Proteomes" id="UP001334248"/>
    </source>
</evidence>
<keyword evidence="2" id="KW-1185">Reference proteome</keyword>
<evidence type="ECO:0000313" key="1">
    <source>
        <dbReference type="EMBL" id="KAK5938561.1"/>
    </source>
</evidence>